<comment type="caution">
    <text evidence="2">The sequence shown here is derived from an EMBL/GenBank/DDBJ whole genome shotgun (WGS) entry which is preliminary data.</text>
</comment>
<dbReference type="AlphaFoldDB" id="A0AA39NSU6"/>
<sequence length="1069" mass="121327">MSHRGPNLSLYIDSDARTRLWEYGVGPIRNLEEPGWELPWGADQYEGRRTTSPLGTRGRDRCGWTAVGFPLRTSPDFLVTRWAGSWMHAQIVSPLFFSTNSYVPTTHSKGQDESTTWAIFLLFLLRTGSVVTPTSHSSVTALETTLPPHPPQICSVSLEKIAVDEHRIEKYDADDPQEPKPKNNYSIFDTKHLDPNTNWGDRNKWAITGLRILVPLTCFIPVGPFTVNRAIIADVRPVLCRGPATCLFSASVFMGPSSADWNCSHFRQTLAARIDLNPFRGTTRVGMLREEKIVNEPGHAPVRARKMRGERWMGVNAHGSCSLTRNDVNWMHPIYHTSGSFSKSTLVIKYDATQLLNPRSLPHRIDKSTGKIVNKPAAGCIRQLDRPLCAEFMEPLHYYQLIPHGGASELADCEFRTTDAYILPPPRRLSLERASSKRHKKLRIWKHLCSIATGGRGGRGVFFTETKESSYTVSDQNTNITDSDVDDDSSNDDSEDCCQQFTLSAFTETGRAESSIEVPKQRSYTGSSPVILCSLADTPCATLGVQGVLDRLNTILGTSTTLYTVPSSFTVANLALPSSASVQDQLSLESILEGFIERDYDFGLAYALLRPVWNKVNHSDIQCELRIRKERDMWYRQSALVGNWIVNPNLEPRRLWDLYSNRVVPWWIVGDCWLLPISHAWVDEKDRVDMRTLINGKEWPVPIPKDADLNLIRIEMLNLEAEYTWLDVLCLRQKEEGGPKEDLRVEEWRLDVPTIGFVYGWRQVVVYLNGLGRPLRLKDGDLDSDRSWFRRAWTVQEAGSWRIIAGDTPDGPMHAQQIGGGNYKTALLTRFHDELHSVHDVGLLMFTALANMQKRVSTSPVDRVAGLAFLLDLRRIPVYHESETLENAWTALVNAMQPDKRVLFLLLYPAVGLECKKWRPSWSQVMMEPLPKDIIYSHNPGIGVHYDNETHEDWFDGVCIEEGHVRGFNVGSAEEHDRCGELVLEAADGIVYTFKTRVTHQFLIPEDTYTLLGCDPLRCCMWWAIGRRLPDQKFEKVSVIEMDSDTELERLREYTGRFNSVTRSRYMLI</sequence>
<evidence type="ECO:0000313" key="3">
    <source>
        <dbReference type="Proteomes" id="UP001175227"/>
    </source>
</evidence>
<evidence type="ECO:0000313" key="2">
    <source>
        <dbReference type="EMBL" id="KAK0471156.1"/>
    </source>
</evidence>
<dbReference type="EMBL" id="JAUEPR010000054">
    <property type="protein sequence ID" value="KAK0471156.1"/>
    <property type="molecule type" value="Genomic_DNA"/>
</dbReference>
<accession>A0AA39NSU6</accession>
<keyword evidence="3" id="KW-1185">Reference proteome</keyword>
<name>A0AA39NSU6_9AGAR</name>
<organism evidence="2 3">
    <name type="scientific">Armillaria novae-zelandiae</name>
    <dbReference type="NCBI Taxonomy" id="153914"/>
    <lineage>
        <taxon>Eukaryota</taxon>
        <taxon>Fungi</taxon>
        <taxon>Dikarya</taxon>
        <taxon>Basidiomycota</taxon>
        <taxon>Agaricomycotina</taxon>
        <taxon>Agaricomycetes</taxon>
        <taxon>Agaricomycetidae</taxon>
        <taxon>Agaricales</taxon>
        <taxon>Marasmiineae</taxon>
        <taxon>Physalacriaceae</taxon>
        <taxon>Armillaria</taxon>
    </lineage>
</organism>
<dbReference type="Proteomes" id="UP001175227">
    <property type="component" value="Unassembled WGS sequence"/>
</dbReference>
<proteinExistence type="predicted"/>
<feature type="region of interest" description="Disordered" evidence="1">
    <location>
        <begin position="475"/>
        <end position="494"/>
    </location>
</feature>
<evidence type="ECO:0008006" key="4">
    <source>
        <dbReference type="Google" id="ProtNLM"/>
    </source>
</evidence>
<evidence type="ECO:0000256" key="1">
    <source>
        <dbReference type="SAM" id="MobiDB-lite"/>
    </source>
</evidence>
<protein>
    <recommendedName>
        <fullName evidence="4">Heterokaryon incompatibility domain-containing protein</fullName>
    </recommendedName>
</protein>
<gene>
    <name evidence="2" type="ORF">IW261DRAFT_1425425</name>
</gene>
<feature type="compositionally biased region" description="Acidic residues" evidence="1">
    <location>
        <begin position="483"/>
        <end position="494"/>
    </location>
</feature>
<reference evidence="2" key="1">
    <citation type="submission" date="2023-06" db="EMBL/GenBank/DDBJ databases">
        <authorList>
            <consortium name="Lawrence Berkeley National Laboratory"/>
            <person name="Ahrendt S."/>
            <person name="Sahu N."/>
            <person name="Indic B."/>
            <person name="Wong-Bajracharya J."/>
            <person name="Merenyi Z."/>
            <person name="Ke H.-M."/>
            <person name="Monk M."/>
            <person name="Kocsube S."/>
            <person name="Drula E."/>
            <person name="Lipzen A."/>
            <person name="Balint B."/>
            <person name="Henrissat B."/>
            <person name="Andreopoulos B."/>
            <person name="Martin F.M."/>
            <person name="Harder C.B."/>
            <person name="Rigling D."/>
            <person name="Ford K.L."/>
            <person name="Foster G.D."/>
            <person name="Pangilinan J."/>
            <person name="Papanicolaou A."/>
            <person name="Barry K."/>
            <person name="LaButti K."/>
            <person name="Viragh M."/>
            <person name="Koriabine M."/>
            <person name="Yan M."/>
            <person name="Riley R."/>
            <person name="Champramary S."/>
            <person name="Plett K.L."/>
            <person name="Tsai I.J."/>
            <person name="Slot J."/>
            <person name="Sipos G."/>
            <person name="Plett J."/>
            <person name="Nagy L.G."/>
            <person name="Grigoriev I.V."/>
        </authorList>
    </citation>
    <scope>NUCLEOTIDE SEQUENCE</scope>
    <source>
        <strain evidence="2">ICMP 16352</strain>
    </source>
</reference>